<accession>A0A427T6N5</accession>
<dbReference type="RefSeq" id="WP_125311879.1">
    <property type="nucleotide sequence ID" value="NZ_RSEC01000053.1"/>
</dbReference>
<protein>
    <submittedName>
        <fullName evidence="1">Uncharacterized protein</fullName>
    </submittedName>
</protein>
<proteinExistence type="predicted"/>
<sequence length="62" mass="7199">MPRNVTFHNVEVHFAVDGDDGAVFARLFNRYIQAWARRYEEECARAERSGNDRRIGDSGGRR</sequence>
<dbReference type="EMBL" id="RSEC01000053">
    <property type="protein sequence ID" value="RSD15384.1"/>
    <property type="molecule type" value="Genomic_DNA"/>
</dbReference>
<gene>
    <name evidence="1" type="ORF">EIY87_23675</name>
</gene>
<dbReference type="Proteomes" id="UP000267081">
    <property type="component" value="Unassembled WGS sequence"/>
</dbReference>
<dbReference type="AlphaFoldDB" id="A0A427T6N5"/>
<organism evidence="1 2">
    <name type="scientific">Amycolatopsis eburnea</name>
    <dbReference type="NCBI Taxonomy" id="2267691"/>
    <lineage>
        <taxon>Bacteria</taxon>
        <taxon>Bacillati</taxon>
        <taxon>Actinomycetota</taxon>
        <taxon>Actinomycetes</taxon>
        <taxon>Pseudonocardiales</taxon>
        <taxon>Pseudonocardiaceae</taxon>
        <taxon>Amycolatopsis</taxon>
    </lineage>
</organism>
<keyword evidence="2" id="KW-1185">Reference proteome</keyword>
<evidence type="ECO:0000313" key="1">
    <source>
        <dbReference type="EMBL" id="RSD15384.1"/>
    </source>
</evidence>
<reference evidence="1 2" key="1">
    <citation type="submission" date="2018-12" db="EMBL/GenBank/DDBJ databases">
        <title>Amycolatopsis eburnea sp. nov. actinomycete associate with arbuscular mycorrhiza fungal spore.</title>
        <authorList>
            <person name="Lumyong S."/>
            <person name="Chaiya L."/>
        </authorList>
    </citation>
    <scope>NUCLEOTIDE SEQUENCE [LARGE SCALE GENOMIC DNA]</scope>
    <source>
        <strain evidence="1 2">GLM-1</strain>
    </source>
</reference>
<evidence type="ECO:0000313" key="2">
    <source>
        <dbReference type="Proteomes" id="UP000267081"/>
    </source>
</evidence>
<dbReference type="NCBIfam" id="NF045895">
    <property type="entry name" value="tail_region"/>
    <property type="match status" value="1"/>
</dbReference>
<comment type="caution">
    <text evidence="1">The sequence shown here is derived from an EMBL/GenBank/DDBJ whole genome shotgun (WGS) entry which is preliminary data.</text>
</comment>
<name>A0A427T6N5_9PSEU</name>
<dbReference type="OrthoDB" id="3635035at2"/>